<feature type="domain" description="Integrase catalytic" evidence="7">
    <location>
        <begin position="270"/>
        <end position="459"/>
    </location>
</feature>
<keyword evidence="1" id="KW-0808">Transferase</keyword>
<dbReference type="InterPro" id="IPR012337">
    <property type="entry name" value="RNaseH-like_sf"/>
</dbReference>
<dbReference type="Gene3D" id="3.30.420.10">
    <property type="entry name" value="Ribonuclease H-like superfamily/Ribonuclease H"/>
    <property type="match status" value="1"/>
</dbReference>
<evidence type="ECO:0000259" key="8">
    <source>
        <dbReference type="PROSITE" id="PS51702"/>
    </source>
</evidence>
<evidence type="ECO:0000256" key="1">
    <source>
        <dbReference type="ARBA" id="ARBA00022679"/>
    </source>
</evidence>
<gene>
    <name evidence="9" type="ORF">SAMN05444123_108140</name>
</gene>
<keyword evidence="4" id="KW-0255">Endonuclease</keyword>
<dbReference type="PROSITE" id="PS50994">
    <property type="entry name" value="INTEGRASE"/>
    <property type="match status" value="1"/>
</dbReference>
<dbReference type="InterPro" id="IPR036397">
    <property type="entry name" value="RNaseH_sf"/>
</dbReference>
<dbReference type="InterPro" id="IPR003314">
    <property type="entry name" value="Mu-type_HTH"/>
</dbReference>
<dbReference type="SUPFAM" id="SSF46955">
    <property type="entry name" value="Putative DNA-binding domain"/>
    <property type="match status" value="1"/>
</dbReference>
<dbReference type="EMBL" id="FODT01000008">
    <property type="protein sequence ID" value="SEP12007.1"/>
    <property type="molecule type" value="Genomic_DNA"/>
</dbReference>
<dbReference type="Gene3D" id="1.10.10.10">
    <property type="entry name" value="Winged helix-like DNA-binding domain superfamily/Winged helix DNA-binding domain"/>
    <property type="match status" value="1"/>
</dbReference>
<proteinExistence type="predicted"/>
<dbReference type="SUPFAM" id="SSF53098">
    <property type="entry name" value="Ribonuclease H-like"/>
    <property type="match status" value="1"/>
</dbReference>
<evidence type="ECO:0000313" key="9">
    <source>
        <dbReference type="EMBL" id="SEP12007.1"/>
    </source>
</evidence>
<dbReference type="GO" id="GO:0015074">
    <property type="term" value="P:DNA integration"/>
    <property type="evidence" value="ECO:0007669"/>
    <property type="project" value="InterPro"/>
</dbReference>
<keyword evidence="10" id="KW-1185">Reference proteome</keyword>
<dbReference type="GO" id="GO:0003964">
    <property type="term" value="F:RNA-directed DNA polymerase activity"/>
    <property type="evidence" value="ECO:0007669"/>
    <property type="project" value="UniProtKB-KW"/>
</dbReference>
<dbReference type="InterPro" id="IPR015378">
    <property type="entry name" value="Transposase-like_Mu_C"/>
</dbReference>
<keyword evidence="2" id="KW-0548">Nucleotidyltransferase</keyword>
<dbReference type="Pfam" id="PF09299">
    <property type="entry name" value="Mu-transpos_C"/>
    <property type="match status" value="1"/>
</dbReference>
<dbReference type="Pfam" id="PF02316">
    <property type="entry name" value="HTH_Tnp_Mu_1"/>
    <property type="match status" value="1"/>
</dbReference>
<sequence>MGHAVKDYLSAAEIAALALPGLPATKRGVAFAAERAGWAARERNGKGGGVEYAVAALPPEARVAYLGHHVDDIELPVSLAREAAAEPEAATLGAPAAEARDARLAVLALSDSIATQAGIGRKRADAYFCDCYNAGQVDVAGWIKAAVKRITPRTLARWRAFAKAGHKSRLAVDRAAARRGTGVLDRANGGEVRTYVLALLAKQPQLTAHHIRALAADRFPTVQVGGRVQPLPPVRTFQNALKSWKASYRVELESIRNPDGFKSTMRFAARVAMPAQRLNEVWQIDASPADVLLIDGRHTIYVCLDVYSRRMIATVSKTPRASAVGLLIRKAIVIWGVPERIKTDNGSDFVARTTQRLFAALGIEHETSAPFSPEQKGHVERAIGTLQRGLMRTLEGFIGHSVADRKVIENRKAFSARLGETAEDMFKVALTAADLQQRLDAWCADVYGNAPHAGLKGQTPIAVAAMSRITIRRIEDLRALDMLLAPVAGKNGLRTVTKSGLRIHDTYYSAGFLGLDIGRTVLVRMDEADMGRAYVFDQDGETYLGEAISPELLGIDPAAAARAVRAEQKQMVDDSIADAKRAARKIKASDFAGAIHRQALKDAGTLIEFPKPTSAHDTPSLAAARSVAAAGVTSAHSDAVAALAERLRAEDAAREAGPVNVRPLRSVETAHQRWNRAREIEAKMAAGSFVEPDDAVWLGGYREGSEYRGFRMTYGDAEEQGFASV</sequence>
<reference evidence="10" key="1">
    <citation type="submission" date="2016-10" db="EMBL/GenBank/DDBJ databases">
        <authorList>
            <person name="Varghese N."/>
            <person name="Submissions S."/>
        </authorList>
    </citation>
    <scope>NUCLEOTIDE SEQUENCE [LARGE SCALE GENOMIC DNA]</scope>
    <source>
        <strain evidence="10">DSM 123</strain>
    </source>
</reference>
<dbReference type="Proteomes" id="UP000199615">
    <property type="component" value="Unassembled WGS sequence"/>
</dbReference>
<accession>A0A1H8V9S3</accession>
<evidence type="ECO:0000256" key="5">
    <source>
        <dbReference type="ARBA" id="ARBA00022801"/>
    </source>
</evidence>
<dbReference type="InterPro" id="IPR001584">
    <property type="entry name" value="Integrase_cat-core"/>
</dbReference>
<evidence type="ECO:0000259" key="7">
    <source>
        <dbReference type="PROSITE" id="PS50994"/>
    </source>
</evidence>
<dbReference type="GO" id="GO:0035613">
    <property type="term" value="F:RNA stem-loop binding"/>
    <property type="evidence" value="ECO:0007669"/>
    <property type="project" value="TreeGrafter"/>
</dbReference>
<dbReference type="AlphaFoldDB" id="A0A1H8V9S3"/>
<organism evidence="9 10">
    <name type="scientific">Rhodopseudomonas pseudopalustris</name>
    <dbReference type="NCBI Taxonomy" id="1513892"/>
    <lineage>
        <taxon>Bacteria</taxon>
        <taxon>Pseudomonadati</taxon>
        <taxon>Pseudomonadota</taxon>
        <taxon>Alphaproteobacteria</taxon>
        <taxon>Hyphomicrobiales</taxon>
        <taxon>Nitrobacteraceae</taxon>
        <taxon>Rhodopseudomonas</taxon>
    </lineage>
</organism>
<keyword evidence="6" id="KW-0695">RNA-directed DNA polymerase</keyword>
<feature type="domain" description="HTH Mu-type" evidence="8">
    <location>
        <begin position="7"/>
        <end position="73"/>
    </location>
</feature>
<protein>
    <submittedName>
        <fullName evidence="9">Mu transposase, C-terminal</fullName>
    </submittedName>
</protein>
<dbReference type="PANTHER" id="PTHR41694">
    <property type="entry name" value="ENDOGENOUS RETROVIRUS GROUP K MEMBER POL PROTEIN"/>
    <property type="match status" value="1"/>
</dbReference>
<keyword evidence="5" id="KW-0378">Hydrolase</keyword>
<evidence type="ECO:0000256" key="2">
    <source>
        <dbReference type="ARBA" id="ARBA00022695"/>
    </source>
</evidence>
<evidence type="ECO:0000256" key="4">
    <source>
        <dbReference type="ARBA" id="ARBA00022759"/>
    </source>
</evidence>
<keyword evidence="3" id="KW-0540">Nuclease</keyword>
<dbReference type="GO" id="GO:0016787">
    <property type="term" value="F:hydrolase activity"/>
    <property type="evidence" value="ECO:0007669"/>
    <property type="project" value="UniProtKB-KW"/>
</dbReference>
<dbReference type="InterPro" id="IPR036388">
    <property type="entry name" value="WH-like_DNA-bd_sf"/>
</dbReference>
<evidence type="ECO:0000313" key="10">
    <source>
        <dbReference type="Proteomes" id="UP000199615"/>
    </source>
</evidence>
<name>A0A1H8V9S3_9BRAD</name>
<dbReference type="InterPro" id="IPR009061">
    <property type="entry name" value="DNA-bd_dom_put_sf"/>
</dbReference>
<dbReference type="GO" id="GO:0003677">
    <property type="term" value="F:DNA binding"/>
    <property type="evidence" value="ECO:0007669"/>
    <property type="project" value="InterPro"/>
</dbReference>
<dbReference type="PROSITE" id="PS51702">
    <property type="entry name" value="HTH_MU"/>
    <property type="match status" value="1"/>
</dbReference>
<evidence type="ECO:0000256" key="6">
    <source>
        <dbReference type="ARBA" id="ARBA00022918"/>
    </source>
</evidence>
<dbReference type="PANTHER" id="PTHR41694:SF3">
    <property type="entry name" value="RNA-DIRECTED DNA POLYMERASE-RELATED"/>
    <property type="match status" value="1"/>
</dbReference>
<dbReference type="GO" id="GO:0004519">
    <property type="term" value="F:endonuclease activity"/>
    <property type="evidence" value="ECO:0007669"/>
    <property type="project" value="UniProtKB-KW"/>
</dbReference>
<evidence type="ECO:0000256" key="3">
    <source>
        <dbReference type="ARBA" id="ARBA00022722"/>
    </source>
</evidence>
<dbReference type="Pfam" id="PF00665">
    <property type="entry name" value="rve"/>
    <property type="match status" value="1"/>
</dbReference>